<dbReference type="EMBL" id="JACYFT010000004">
    <property type="protein sequence ID" value="MBD8051865.1"/>
    <property type="molecule type" value="Genomic_DNA"/>
</dbReference>
<dbReference type="AlphaFoldDB" id="A0A927FLT5"/>
<accession>A0A927FLT5</accession>
<name>A0A927FLT5_9BURK</name>
<dbReference type="Proteomes" id="UP000647424">
    <property type="component" value="Unassembled WGS sequence"/>
</dbReference>
<gene>
    <name evidence="2" type="ORF">IC609_15070</name>
</gene>
<protein>
    <submittedName>
        <fullName evidence="2">Uncharacterized protein</fullName>
    </submittedName>
</protein>
<comment type="caution">
    <text evidence="2">The sequence shown here is derived from an EMBL/GenBank/DDBJ whole genome shotgun (WGS) entry which is preliminary data.</text>
</comment>
<reference evidence="2" key="1">
    <citation type="submission" date="2020-09" db="EMBL/GenBank/DDBJ databases">
        <title>Genome seq and assembly of Limnohabitants sp.</title>
        <authorList>
            <person name="Chhetri G."/>
        </authorList>
    </citation>
    <scope>NUCLEOTIDE SEQUENCE</scope>
    <source>
        <strain evidence="2">JUR4</strain>
    </source>
</reference>
<evidence type="ECO:0000256" key="1">
    <source>
        <dbReference type="SAM" id="MobiDB-lite"/>
    </source>
</evidence>
<sequence>MKPQATVMPCVAEPVLDTAERLRQWTHLNTPLTSPHPRALNPIPEPSLC</sequence>
<evidence type="ECO:0000313" key="3">
    <source>
        <dbReference type="Proteomes" id="UP000647424"/>
    </source>
</evidence>
<feature type="region of interest" description="Disordered" evidence="1">
    <location>
        <begin position="28"/>
        <end position="49"/>
    </location>
</feature>
<proteinExistence type="predicted"/>
<organism evidence="2 3">
    <name type="scientific">Limnohabitans radicicola</name>
    <dbReference type="NCBI Taxonomy" id="2771427"/>
    <lineage>
        <taxon>Bacteria</taxon>
        <taxon>Pseudomonadati</taxon>
        <taxon>Pseudomonadota</taxon>
        <taxon>Betaproteobacteria</taxon>
        <taxon>Burkholderiales</taxon>
        <taxon>Comamonadaceae</taxon>
        <taxon>Limnohabitans</taxon>
    </lineage>
</organism>
<evidence type="ECO:0000313" key="2">
    <source>
        <dbReference type="EMBL" id="MBD8051865.1"/>
    </source>
</evidence>
<keyword evidence="3" id="KW-1185">Reference proteome</keyword>